<evidence type="ECO:0000313" key="22">
    <source>
        <dbReference type="Proteomes" id="UP000199225"/>
    </source>
</evidence>
<evidence type="ECO:0000256" key="10">
    <source>
        <dbReference type="ARBA" id="ARBA00022840"/>
    </source>
</evidence>
<dbReference type="SUPFAM" id="SSF53623">
    <property type="entry name" value="MurD-like peptide ligases, catalytic domain"/>
    <property type="match status" value="1"/>
</dbReference>
<keyword evidence="11 17" id="KW-0133">Cell shape</keyword>
<evidence type="ECO:0000256" key="16">
    <source>
        <dbReference type="ARBA" id="ARBA00047632"/>
    </source>
</evidence>
<feature type="domain" description="Mur ligase central" evidence="20">
    <location>
        <begin position="116"/>
        <end position="289"/>
    </location>
</feature>
<keyword evidence="13 17" id="KW-0961">Cell wall biogenesis/degradation</keyword>
<feature type="domain" description="Mur ligase C-terminal" evidence="19">
    <location>
        <begin position="311"/>
        <end position="423"/>
    </location>
</feature>
<dbReference type="RefSeq" id="WP_093191877.1">
    <property type="nucleotide sequence ID" value="NZ_FNEV01000001.1"/>
</dbReference>
<keyword evidence="8 17" id="KW-0436">Ligase</keyword>
<evidence type="ECO:0000256" key="1">
    <source>
        <dbReference type="ARBA" id="ARBA00002734"/>
    </source>
</evidence>
<evidence type="ECO:0000256" key="17">
    <source>
        <dbReference type="HAMAP-Rule" id="MF_00639"/>
    </source>
</evidence>
<dbReference type="InterPro" id="IPR036615">
    <property type="entry name" value="Mur_ligase_C_dom_sf"/>
</dbReference>
<evidence type="ECO:0000256" key="4">
    <source>
        <dbReference type="ARBA" id="ARBA00010416"/>
    </source>
</evidence>
<evidence type="ECO:0000256" key="7">
    <source>
        <dbReference type="ARBA" id="ARBA00022490"/>
    </source>
</evidence>
<organism evidence="21 22">
    <name type="scientific">Salimicrobium halophilum</name>
    <dbReference type="NCBI Taxonomy" id="86666"/>
    <lineage>
        <taxon>Bacteria</taxon>
        <taxon>Bacillati</taxon>
        <taxon>Bacillota</taxon>
        <taxon>Bacilli</taxon>
        <taxon>Bacillales</taxon>
        <taxon>Bacillaceae</taxon>
        <taxon>Salimicrobium</taxon>
    </lineage>
</organism>
<evidence type="ECO:0000256" key="12">
    <source>
        <dbReference type="ARBA" id="ARBA00022984"/>
    </source>
</evidence>
<dbReference type="UniPathway" id="UPA00219"/>
<evidence type="ECO:0000259" key="19">
    <source>
        <dbReference type="Pfam" id="PF02875"/>
    </source>
</evidence>
<keyword evidence="17 18" id="KW-0131">Cell cycle</keyword>
<keyword evidence="10 17" id="KW-0067">ATP-binding</keyword>
<dbReference type="GO" id="GO:0005737">
    <property type="term" value="C:cytoplasm"/>
    <property type="evidence" value="ECO:0007669"/>
    <property type="project" value="UniProtKB-SubCell"/>
</dbReference>
<keyword evidence="12 17" id="KW-0573">Peptidoglycan synthesis</keyword>
<dbReference type="Gene3D" id="3.90.190.20">
    <property type="entry name" value="Mur ligase, C-terminal domain"/>
    <property type="match status" value="1"/>
</dbReference>
<dbReference type="GO" id="GO:0009252">
    <property type="term" value="P:peptidoglycan biosynthetic process"/>
    <property type="evidence" value="ECO:0007669"/>
    <property type="project" value="UniProtKB-UniRule"/>
</dbReference>
<dbReference type="EMBL" id="FNEV01000001">
    <property type="protein sequence ID" value="SDJ03574.1"/>
    <property type="molecule type" value="Genomic_DNA"/>
</dbReference>
<keyword evidence="7 17" id="KW-0963">Cytoplasm</keyword>
<evidence type="ECO:0000256" key="11">
    <source>
        <dbReference type="ARBA" id="ARBA00022960"/>
    </source>
</evidence>
<comment type="pathway">
    <text evidence="3 17 18">Cell wall biogenesis; peptidoglycan biosynthesis.</text>
</comment>
<dbReference type="SUPFAM" id="SSF51984">
    <property type="entry name" value="MurCD N-terminal domain"/>
    <property type="match status" value="1"/>
</dbReference>
<reference evidence="22" key="1">
    <citation type="submission" date="2016-10" db="EMBL/GenBank/DDBJ databases">
        <authorList>
            <person name="Varghese N."/>
            <person name="Submissions S."/>
        </authorList>
    </citation>
    <scope>NUCLEOTIDE SEQUENCE [LARGE SCALE GENOMIC DNA]</scope>
    <source>
        <strain evidence="22">DSM 4771</strain>
    </source>
</reference>
<dbReference type="GO" id="GO:0005524">
    <property type="term" value="F:ATP binding"/>
    <property type="evidence" value="ECO:0007669"/>
    <property type="project" value="UniProtKB-UniRule"/>
</dbReference>
<dbReference type="Gene3D" id="3.40.1190.10">
    <property type="entry name" value="Mur-like, catalytic domain"/>
    <property type="match status" value="1"/>
</dbReference>
<dbReference type="Pfam" id="PF02875">
    <property type="entry name" value="Mur_ligase_C"/>
    <property type="match status" value="1"/>
</dbReference>
<evidence type="ECO:0000256" key="13">
    <source>
        <dbReference type="ARBA" id="ARBA00023316"/>
    </source>
</evidence>
<dbReference type="AlphaFoldDB" id="A0A1G8QFL1"/>
<keyword evidence="17 18" id="KW-0132">Cell division</keyword>
<dbReference type="SUPFAM" id="SSF53244">
    <property type="entry name" value="MurD-like peptide ligases, peptide-binding domain"/>
    <property type="match status" value="1"/>
</dbReference>
<evidence type="ECO:0000259" key="20">
    <source>
        <dbReference type="Pfam" id="PF08245"/>
    </source>
</evidence>
<accession>A0A1G8QFL1</accession>
<dbReference type="GO" id="GO:0071555">
    <property type="term" value="P:cell wall organization"/>
    <property type="evidence" value="ECO:0007669"/>
    <property type="project" value="UniProtKB-KW"/>
</dbReference>
<dbReference type="InterPro" id="IPR036565">
    <property type="entry name" value="Mur-like_cat_sf"/>
</dbReference>
<evidence type="ECO:0000256" key="6">
    <source>
        <dbReference type="ARBA" id="ARBA00015655"/>
    </source>
</evidence>
<dbReference type="Proteomes" id="UP000199225">
    <property type="component" value="Unassembled WGS sequence"/>
</dbReference>
<gene>
    <name evidence="17" type="primary">murD</name>
    <name evidence="21" type="ORF">SAMN04490247_0589</name>
</gene>
<evidence type="ECO:0000256" key="9">
    <source>
        <dbReference type="ARBA" id="ARBA00022741"/>
    </source>
</evidence>
<dbReference type="InterPro" id="IPR005762">
    <property type="entry name" value="MurD"/>
</dbReference>
<comment type="catalytic activity">
    <reaction evidence="16 17 18">
        <text>UDP-N-acetyl-alpha-D-muramoyl-L-alanine + D-glutamate + ATP = UDP-N-acetyl-alpha-D-muramoyl-L-alanyl-D-glutamate + ADP + phosphate + H(+)</text>
        <dbReference type="Rhea" id="RHEA:16429"/>
        <dbReference type="ChEBI" id="CHEBI:15378"/>
        <dbReference type="ChEBI" id="CHEBI:29986"/>
        <dbReference type="ChEBI" id="CHEBI:30616"/>
        <dbReference type="ChEBI" id="CHEBI:43474"/>
        <dbReference type="ChEBI" id="CHEBI:83898"/>
        <dbReference type="ChEBI" id="CHEBI:83900"/>
        <dbReference type="ChEBI" id="CHEBI:456216"/>
        <dbReference type="EC" id="6.3.2.9"/>
    </reaction>
</comment>
<dbReference type="Gene3D" id="3.40.50.720">
    <property type="entry name" value="NAD(P)-binding Rossmann-like Domain"/>
    <property type="match status" value="1"/>
</dbReference>
<dbReference type="GO" id="GO:0008360">
    <property type="term" value="P:regulation of cell shape"/>
    <property type="evidence" value="ECO:0007669"/>
    <property type="project" value="UniProtKB-KW"/>
</dbReference>
<keyword evidence="22" id="KW-1185">Reference proteome</keyword>
<comment type="subcellular location">
    <subcellularLocation>
        <location evidence="2 17 18">Cytoplasm</location>
    </subcellularLocation>
</comment>
<dbReference type="InterPro" id="IPR004101">
    <property type="entry name" value="Mur_ligase_C"/>
</dbReference>
<keyword evidence="9 17" id="KW-0547">Nucleotide-binding</keyword>
<dbReference type="OrthoDB" id="9809796at2"/>
<sequence>MKQLKNFPYERALVVGLAKSGFAAAAILQKSGVRTTVNDLNTSEGSKEAGQLKRMGVSLVTGSHPLELLDETDVVVKNPGIPYENELIAEAVERGITVVTEVELTAYLHEGPVIGITGSNGKTTTTTLVHRILEADNRRVHVAGNIGEVACEVAQRTDDSDIMVIELSSFQLLGIEKFRADVAVWLNLFDSHLDYHKTRENYQAAKANILNNQSDEDCFVYNADDRLVESYKTKTQAKGVPFSLYQDKNGAWADDSFIYYKEEIVAERGEIVLVGEHNIQNCLAAVAACKCLGVSNEAVQAVLYEFAGVSHRLQYVDKKYERFFYNDSKATNIRATSHALQAFPEPVVLLAGGLDRGNAFDELIPYLPKVKHFVLFGETAGKLEALARDSDIPFVSVETMEDAVEAAYRVSLKGDVILLSPACASWDQYRTFEERGNKFIAAVHKL</sequence>
<dbReference type="Pfam" id="PF08245">
    <property type="entry name" value="Mur_ligase_M"/>
    <property type="match status" value="1"/>
</dbReference>
<dbReference type="EC" id="6.3.2.9" evidence="5 17"/>
<evidence type="ECO:0000256" key="18">
    <source>
        <dbReference type="RuleBase" id="RU003664"/>
    </source>
</evidence>
<evidence type="ECO:0000256" key="2">
    <source>
        <dbReference type="ARBA" id="ARBA00004496"/>
    </source>
</evidence>
<evidence type="ECO:0000256" key="15">
    <source>
        <dbReference type="ARBA" id="ARBA00032324"/>
    </source>
</evidence>
<dbReference type="NCBIfam" id="TIGR01087">
    <property type="entry name" value="murD"/>
    <property type="match status" value="1"/>
</dbReference>
<evidence type="ECO:0000256" key="14">
    <source>
        <dbReference type="ARBA" id="ARBA00030398"/>
    </source>
</evidence>
<evidence type="ECO:0000256" key="5">
    <source>
        <dbReference type="ARBA" id="ARBA00012212"/>
    </source>
</evidence>
<evidence type="ECO:0000256" key="3">
    <source>
        <dbReference type="ARBA" id="ARBA00004752"/>
    </source>
</evidence>
<dbReference type="GO" id="GO:0051301">
    <property type="term" value="P:cell division"/>
    <property type="evidence" value="ECO:0007669"/>
    <property type="project" value="UniProtKB-KW"/>
</dbReference>
<dbReference type="PANTHER" id="PTHR43692">
    <property type="entry name" value="UDP-N-ACETYLMURAMOYLALANINE--D-GLUTAMATE LIGASE"/>
    <property type="match status" value="1"/>
</dbReference>
<evidence type="ECO:0000313" key="21">
    <source>
        <dbReference type="EMBL" id="SDJ03574.1"/>
    </source>
</evidence>
<comment type="similarity">
    <text evidence="4 17">Belongs to the MurCDEF family.</text>
</comment>
<feature type="binding site" evidence="17">
    <location>
        <begin position="118"/>
        <end position="124"/>
    </location>
    <ligand>
        <name>ATP</name>
        <dbReference type="ChEBI" id="CHEBI:30616"/>
    </ligand>
</feature>
<proteinExistence type="inferred from homology"/>
<protein>
    <recommendedName>
        <fullName evidence="6 17">UDP-N-acetylmuramoylalanine--D-glutamate ligase</fullName>
        <ecNumber evidence="5 17">6.3.2.9</ecNumber>
    </recommendedName>
    <alternativeName>
        <fullName evidence="15 17">D-glutamic acid-adding enzyme</fullName>
    </alternativeName>
    <alternativeName>
        <fullName evidence="14 17">UDP-N-acetylmuramoyl-L-alanyl-D-glutamate synthetase</fullName>
    </alternativeName>
</protein>
<name>A0A1G8QFL1_9BACI</name>
<dbReference type="STRING" id="86666.SAMN04490247_0589"/>
<dbReference type="GO" id="GO:0008764">
    <property type="term" value="F:UDP-N-acetylmuramoylalanine-D-glutamate ligase activity"/>
    <property type="evidence" value="ECO:0007669"/>
    <property type="project" value="UniProtKB-UniRule"/>
</dbReference>
<comment type="function">
    <text evidence="1 17 18">Cell wall formation. Catalyzes the addition of glutamate to the nucleotide precursor UDP-N-acetylmuramoyl-L-alanine (UMA).</text>
</comment>
<dbReference type="Pfam" id="PF21799">
    <property type="entry name" value="MurD-like_N"/>
    <property type="match status" value="1"/>
</dbReference>
<dbReference type="InterPro" id="IPR013221">
    <property type="entry name" value="Mur_ligase_cen"/>
</dbReference>
<dbReference type="HAMAP" id="MF_00639">
    <property type="entry name" value="MurD"/>
    <property type="match status" value="1"/>
</dbReference>
<evidence type="ECO:0000256" key="8">
    <source>
        <dbReference type="ARBA" id="ARBA00022598"/>
    </source>
</evidence>
<dbReference type="PANTHER" id="PTHR43692:SF1">
    <property type="entry name" value="UDP-N-ACETYLMURAMOYLALANINE--D-GLUTAMATE LIGASE"/>
    <property type="match status" value="1"/>
</dbReference>